<sequence length="385" mass="40746">MLLQPSATRLRLAGGLQGGEAAAWLRPATASRRHVSAAAGSQQQTLTITTPDDWHLHVRDGDNMRSVVPHTAAHFARAIIMPNLVPPVTNTQLALDYRARIAAATPKGAAFTPLMTLYLTDNTSADDVAAAAAAGIVAYKLYPAGATTNSDSGVTDMQRCLPALRAMAQAGLLLLVHGEVTDADVDMFDREAVFIETKLKPLLDQVPELKVVMEHITTADAAAFVAGAPANVAATITPQHMLLNRNALFAKGLRPHNYCLPILKRERHREAVAAAATSGSAKFFLGTDSAPHAVGTKEAPCGCAGIFSAPIALSLYAMAFEQAGALDRLEAFASHNGPDFYGLPRNSGSITLVKKDFAVPPSYSFGASTVVPMWAGETLSWQVQQ</sequence>
<feature type="domain" description="Amidohydrolase-related" evidence="10">
    <location>
        <begin position="53"/>
        <end position="351"/>
    </location>
</feature>
<evidence type="ECO:0000256" key="7">
    <source>
        <dbReference type="ARBA" id="ARBA00022975"/>
    </source>
</evidence>
<dbReference type="SUPFAM" id="SSF51556">
    <property type="entry name" value="Metallo-dependent hydrolases"/>
    <property type="match status" value="1"/>
</dbReference>
<keyword evidence="4" id="KW-0479">Metal-binding</keyword>
<dbReference type="PANTHER" id="PTHR43137">
    <property type="entry name" value="DIHYDROOROTASE"/>
    <property type="match status" value="1"/>
</dbReference>
<dbReference type="GO" id="GO:0004151">
    <property type="term" value="F:dihydroorotase activity"/>
    <property type="evidence" value="ECO:0007669"/>
    <property type="project" value="UniProtKB-EC"/>
</dbReference>
<keyword evidence="7" id="KW-0665">Pyrimidine biosynthesis</keyword>
<keyword evidence="12" id="KW-1185">Reference proteome</keyword>
<dbReference type="Gene3D" id="3.20.20.140">
    <property type="entry name" value="Metal-dependent hydrolases"/>
    <property type="match status" value="1"/>
</dbReference>
<organism evidence="11 12">
    <name type="scientific">Tetradesmus obliquus</name>
    <name type="common">Green alga</name>
    <name type="synonym">Acutodesmus obliquus</name>
    <dbReference type="NCBI Taxonomy" id="3088"/>
    <lineage>
        <taxon>Eukaryota</taxon>
        <taxon>Viridiplantae</taxon>
        <taxon>Chlorophyta</taxon>
        <taxon>core chlorophytes</taxon>
        <taxon>Chlorophyceae</taxon>
        <taxon>CS clade</taxon>
        <taxon>Sphaeropleales</taxon>
        <taxon>Scenedesmaceae</taxon>
        <taxon>Tetradesmus</taxon>
    </lineage>
</organism>
<keyword evidence="6" id="KW-0862">Zinc</keyword>
<evidence type="ECO:0000256" key="6">
    <source>
        <dbReference type="ARBA" id="ARBA00022833"/>
    </source>
</evidence>
<dbReference type="GO" id="GO:0006207">
    <property type="term" value="P:'de novo' pyrimidine nucleobase biosynthetic process"/>
    <property type="evidence" value="ECO:0007669"/>
    <property type="project" value="TreeGrafter"/>
</dbReference>
<dbReference type="Proteomes" id="UP000256970">
    <property type="component" value="Unassembled WGS sequence"/>
</dbReference>
<keyword evidence="5" id="KW-0378">Hydrolase</keyword>
<proteinExistence type="inferred from homology"/>
<dbReference type="GO" id="GO:0044205">
    <property type="term" value="P:'de novo' UMP biosynthetic process"/>
    <property type="evidence" value="ECO:0007669"/>
    <property type="project" value="UniProtKB-UniPathway"/>
</dbReference>
<comment type="pathway">
    <text evidence="1">Pyrimidine metabolism; UMP biosynthesis via de novo pathway; (S)-dihydroorotate from bicarbonate: step 3/3.</text>
</comment>
<dbReference type="NCBIfam" id="TIGR00856">
    <property type="entry name" value="pyrC_dimer"/>
    <property type="match status" value="1"/>
</dbReference>
<evidence type="ECO:0000256" key="8">
    <source>
        <dbReference type="ARBA" id="ARBA00048492"/>
    </source>
</evidence>
<gene>
    <name evidence="11" type="ORF">BQ4739_LOCUS12932</name>
</gene>
<dbReference type="HAMAP" id="MF_00219">
    <property type="entry name" value="PyrC_classII"/>
    <property type="match status" value="1"/>
</dbReference>
<dbReference type="InterPro" id="IPR002195">
    <property type="entry name" value="Dihydroorotase_CS"/>
</dbReference>
<comment type="catalytic activity">
    <reaction evidence="8">
        <text>(S)-dihydroorotate + H2O = N-carbamoyl-L-aspartate + H(+)</text>
        <dbReference type="Rhea" id="RHEA:24296"/>
        <dbReference type="ChEBI" id="CHEBI:15377"/>
        <dbReference type="ChEBI" id="CHEBI:15378"/>
        <dbReference type="ChEBI" id="CHEBI:30864"/>
        <dbReference type="ChEBI" id="CHEBI:32814"/>
        <dbReference type="EC" id="3.5.2.3"/>
    </reaction>
</comment>
<dbReference type="InterPro" id="IPR032466">
    <property type="entry name" value="Metal_Hydrolase"/>
</dbReference>
<dbReference type="GO" id="GO:0009507">
    <property type="term" value="C:chloroplast"/>
    <property type="evidence" value="ECO:0007669"/>
    <property type="project" value="TreeGrafter"/>
</dbReference>
<evidence type="ECO:0000256" key="1">
    <source>
        <dbReference type="ARBA" id="ARBA00004880"/>
    </source>
</evidence>
<evidence type="ECO:0000313" key="11">
    <source>
        <dbReference type="EMBL" id="SZX72786.1"/>
    </source>
</evidence>
<evidence type="ECO:0000256" key="2">
    <source>
        <dbReference type="ARBA" id="ARBA00005631"/>
    </source>
</evidence>
<dbReference type="UniPathway" id="UPA00070">
    <property type="reaction ID" value="UER00117"/>
</dbReference>
<evidence type="ECO:0000256" key="4">
    <source>
        <dbReference type="ARBA" id="ARBA00022723"/>
    </source>
</evidence>
<dbReference type="PROSITE" id="PS00483">
    <property type="entry name" value="DIHYDROOROTASE_2"/>
    <property type="match status" value="1"/>
</dbReference>
<dbReference type="InterPro" id="IPR006680">
    <property type="entry name" value="Amidohydro-rel"/>
</dbReference>
<comment type="similarity">
    <text evidence="2">Belongs to the metallo-dependent hydrolases superfamily. DHOase family. Class II DHOase subfamily.</text>
</comment>
<dbReference type="Pfam" id="PF01979">
    <property type="entry name" value="Amidohydro_1"/>
    <property type="match status" value="1"/>
</dbReference>
<protein>
    <recommendedName>
        <fullName evidence="9">Dihydroorotase, mitochondrial</fullName>
        <ecNumber evidence="3">3.5.2.3</ecNumber>
    </recommendedName>
</protein>
<evidence type="ECO:0000256" key="5">
    <source>
        <dbReference type="ARBA" id="ARBA00022801"/>
    </source>
</evidence>
<evidence type="ECO:0000256" key="9">
    <source>
        <dbReference type="ARBA" id="ARBA00069884"/>
    </source>
</evidence>
<dbReference type="EMBL" id="FNXT01001159">
    <property type="protein sequence ID" value="SZX72786.1"/>
    <property type="molecule type" value="Genomic_DNA"/>
</dbReference>
<evidence type="ECO:0000313" key="12">
    <source>
        <dbReference type="Proteomes" id="UP000256970"/>
    </source>
</evidence>
<evidence type="ECO:0000256" key="3">
    <source>
        <dbReference type="ARBA" id="ARBA00012860"/>
    </source>
</evidence>
<dbReference type="GO" id="GO:0046872">
    <property type="term" value="F:metal ion binding"/>
    <property type="evidence" value="ECO:0007669"/>
    <property type="project" value="UniProtKB-KW"/>
</dbReference>
<accession>A0A383W7Y3</accession>
<dbReference type="PROSITE" id="PS00482">
    <property type="entry name" value="DIHYDROOROTASE_1"/>
    <property type="match status" value="1"/>
</dbReference>
<dbReference type="PANTHER" id="PTHR43137:SF1">
    <property type="entry name" value="DIHYDROOROTASE"/>
    <property type="match status" value="1"/>
</dbReference>
<dbReference type="FunFam" id="3.20.20.140:FF:000006">
    <property type="entry name" value="Dihydroorotase"/>
    <property type="match status" value="1"/>
</dbReference>
<dbReference type="EC" id="3.5.2.3" evidence="3"/>
<dbReference type="PIRSF" id="PIRSF001237">
    <property type="entry name" value="DHOdimr"/>
    <property type="match status" value="1"/>
</dbReference>
<dbReference type="CDD" id="cd01294">
    <property type="entry name" value="DHOase"/>
    <property type="match status" value="1"/>
</dbReference>
<reference evidence="11 12" key="1">
    <citation type="submission" date="2016-10" db="EMBL/GenBank/DDBJ databases">
        <authorList>
            <person name="Cai Z."/>
        </authorList>
    </citation>
    <scope>NUCLEOTIDE SEQUENCE [LARGE SCALE GENOMIC DNA]</scope>
</reference>
<dbReference type="InterPro" id="IPR004721">
    <property type="entry name" value="DHOdimr"/>
</dbReference>
<dbReference type="AlphaFoldDB" id="A0A383W7Y3"/>
<name>A0A383W7Y3_TETOB</name>
<evidence type="ECO:0000259" key="10">
    <source>
        <dbReference type="Pfam" id="PF01979"/>
    </source>
</evidence>